<proteinExistence type="inferred from homology"/>
<dbReference type="InterPro" id="IPR050147">
    <property type="entry name" value="Ser/Thr_Dehydratase"/>
</dbReference>
<dbReference type="InterPro" id="IPR036052">
    <property type="entry name" value="TrpB-like_PALP_sf"/>
</dbReference>
<dbReference type="SUPFAM" id="SSF53686">
    <property type="entry name" value="Tryptophan synthase beta subunit-like PLP-dependent enzymes"/>
    <property type="match status" value="1"/>
</dbReference>
<dbReference type="RefSeq" id="XP_066077031.1">
    <property type="nucleotide sequence ID" value="XM_066220934.1"/>
</dbReference>
<dbReference type="GO" id="GO:0009097">
    <property type="term" value="P:isoleucine biosynthetic process"/>
    <property type="evidence" value="ECO:0007669"/>
    <property type="project" value="TreeGrafter"/>
</dbReference>
<keyword evidence="4" id="KW-0663">Pyridoxal phosphate</keyword>
<feature type="domain" description="Tryptophan synthase beta chain-like PALP" evidence="7">
    <location>
        <begin position="13"/>
        <end position="268"/>
    </location>
</feature>
<keyword evidence="9" id="KW-1185">Reference proteome</keyword>
<evidence type="ECO:0000256" key="4">
    <source>
        <dbReference type="ARBA" id="ARBA00022898"/>
    </source>
</evidence>
<accession>A0AAX4K0I7</accession>
<dbReference type="GeneID" id="91095871"/>
<dbReference type="PANTHER" id="PTHR48078">
    <property type="entry name" value="THREONINE DEHYDRATASE, MITOCHONDRIAL-RELATED"/>
    <property type="match status" value="1"/>
</dbReference>
<dbReference type="Pfam" id="PF00291">
    <property type="entry name" value="PALP"/>
    <property type="match status" value="1"/>
</dbReference>
<reference evidence="8 9" key="1">
    <citation type="submission" date="2024-01" db="EMBL/GenBank/DDBJ databases">
        <title>Comparative genomics of Cryptococcus and Kwoniella reveals pathogenesis evolution and contrasting modes of karyotype evolution via chromosome fusion or intercentromeric recombination.</title>
        <authorList>
            <person name="Coelho M.A."/>
            <person name="David-Palma M."/>
            <person name="Shea T."/>
            <person name="Bowers K."/>
            <person name="McGinley-Smith S."/>
            <person name="Mohammad A.W."/>
            <person name="Gnirke A."/>
            <person name="Yurkov A.M."/>
            <person name="Nowrousian M."/>
            <person name="Sun S."/>
            <person name="Cuomo C.A."/>
            <person name="Heitman J."/>
        </authorList>
    </citation>
    <scope>NUCLEOTIDE SEQUENCE [LARGE SCALE GENOMIC DNA]</scope>
    <source>
        <strain evidence="8 9">CBS 6074</strain>
    </source>
</reference>
<dbReference type="PANTHER" id="PTHR48078:SF2">
    <property type="entry name" value="CATABOLIC L-SERINE_THREONINE DEHYDRATASE"/>
    <property type="match status" value="1"/>
</dbReference>
<gene>
    <name evidence="8" type="ORF">L201_005201</name>
</gene>
<comment type="cofactor">
    <cofactor evidence="1">
        <name>pyridoxal 5'-phosphate</name>
        <dbReference type="ChEBI" id="CHEBI:597326"/>
    </cofactor>
</comment>
<dbReference type="EC" id="4.3.1.17" evidence="3"/>
<name>A0AAX4K0I7_9TREE</name>
<evidence type="ECO:0000256" key="2">
    <source>
        <dbReference type="ARBA" id="ARBA00010869"/>
    </source>
</evidence>
<dbReference type="Gene3D" id="3.40.50.1100">
    <property type="match status" value="2"/>
</dbReference>
<evidence type="ECO:0000313" key="8">
    <source>
        <dbReference type="EMBL" id="WWC90268.1"/>
    </source>
</evidence>
<comment type="similarity">
    <text evidence="2">Belongs to the serine/threonine dehydratase family.</text>
</comment>
<evidence type="ECO:0000256" key="5">
    <source>
        <dbReference type="ARBA" id="ARBA00023239"/>
    </source>
</evidence>
<sequence length="392" mass="42457">MTFDLADGDYSSPLHIKTPLVYSKSLSDQSGQHIWLKLETEQPSGSFKSRGVGRSCWAAVQKHGPKSHLIAASGGNAGLAAAMASSRLGVKCTIFVHDKTEKAIIDKLESFGANVKRMDGGWDKVNAGALKLAEEDPNGIYIHPFEGNDLVLGHSSIIQEIYDQLQLAENNEVGEISMRRPDIISSAVGGGGLIRGLMYGCSEISRQTGTPPTHILGVTTLGADSWSLSLENEDTFIEIPDPYSMAKSLACKACSKDSVRDSRIYAKTGKLSFNPEPKPVNGSSIKSEHLTSVRIDDSYAGSAAWKLTEQLDGGKTLIELSTGAAMIPVYQPAILDEIKSKSKILKDEEKLNVVIIVCGGYRVSQQDLNHYKEKFCEGYGKIYVDGIELKTN</sequence>
<dbReference type="GO" id="GO:0003941">
    <property type="term" value="F:L-serine ammonia-lyase activity"/>
    <property type="evidence" value="ECO:0007669"/>
    <property type="project" value="UniProtKB-EC"/>
</dbReference>
<dbReference type="GO" id="GO:0006565">
    <property type="term" value="P:L-serine catabolic process"/>
    <property type="evidence" value="ECO:0007669"/>
    <property type="project" value="TreeGrafter"/>
</dbReference>
<evidence type="ECO:0000256" key="6">
    <source>
        <dbReference type="ARBA" id="ARBA00049406"/>
    </source>
</evidence>
<evidence type="ECO:0000313" key="9">
    <source>
        <dbReference type="Proteomes" id="UP001355207"/>
    </source>
</evidence>
<evidence type="ECO:0000259" key="7">
    <source>
        <dbReference type="Pfam" id="PF00291"/>
    </source>
</evidence>
<dbReference type="GO" id="GO:0004794">
    <property type="term" value="F:threonine deaminase activity"/>
    <property type="evidence" value="ECO:0007669"/>
    <property type="project" value="TreeGrafter"/>
</dbReference>
<comment type="catalytic activity">
    <reaction evidence="6">
        <text>L-serine = pyruvate + NH4(+)</text>
        <dbReference type="Rhea" id="RHEA:19169"/>
        <dbReference type="ChEBI" id="CHEBI:15361"/>
        <dbReference type="ChEBI" id="CHEBI:28938"/>
        <dbReference type="ChEBI" id="CHEBI:33384"/>
        <dbReference type="EC" id="4.3.1.17"/>
    </reaction>
</comment>
<organism evidence="8 9">
    <name type="scientific">Kwoniella dendrophila CBS 6074</name>
    <dbReference type="NCBI Taxonomy" id="1295534"/>
    <lineage>
        <taxon>Eukaryota</taxon>
        <taxon>Fungi</taxon>
        <taxon>Dikarya</taxon>
        <taxon>Basidiomycota</taxon>
        <taxon>Agaricomycotina</taxon>
        <taxon>Tremellomycetes</taxon>
        <taxon>Tremellales</taxon>
        <taxon>Cryptococcaceae</taxon>
        <taxon>Kwoniella</taxon>
    </lineage>
</organism>
<dbReference type="InterPro" id="IPR001926">
    <property type="entry name" value="TrpB-like_PALP"/>
</dbReference>
<dbReference type="Proteomes" id="UP001355207">
    <property type="component" value="Chromosome 6"/>
</dbReference>
<evidence type="ECO:0000256" key="3">
    <source>
        <dbReference type="ARBA" id="ARBA00012093"/>
    </source>
</evidence>
<dbReference type="AlphaFoldDB" id="A0AAX4K0I7"/>
<evidence type="ECO:0000256" key="1">
    <source>
        <dbReference type="ARBA" id="ARBA00001933"/>
    </source>
</evidence>
<dbReference type="EMBL" id="CP144103">
    <property type="protein sequence ID" value="WWC90268.1"/>
    <property type="molecule type" value="Genomic_DNA"/>
</dbReference>
<keyword evidence="5" id="KW-0456">Lyase</keyword>
<dbReference type="GO" id="GO:0006567">
    <property type="term" value="P:L-threonine catabolic process"/>
    <property type="evidence" value="ECO:0007669"/>
    <property type="project" value="TreeGrafter"/>
</dbReference>
<protein>
    <recommendedName>
        <fullName evidence="3">L-serine ammonia-lyase</fullName>
        <ecNumber evidence="3">4.3.1.17</ecNumber>
    </recommendedName>
</protein>